<keyword evidence="7 8" id="KW-0472">Membrane</keyword>
<dbReference type="PANTHER" id="PTHR30614">
    <property type="entry name" value="MEMBRANE COMPONENT OF AMINO ACID ABC TRANSPORTER"/>
    <property type="match status" value="1"/>
</dbReference>
<dbReference type="InterPro" id="IPR000515">
    <property type="entry name" value="MetI-like"/>
</dbReference>
<feature type="transmembrane region" description="Helical" evidence="8">
    <location>
        <begin position="12"/>
        <end position="39"/>
    </location>
</feature>
<dbReference type="EMBL" id="JBHUCM010000013">
    <property type="protein sequence ID" value="MFD1538371.1"/>
    <property type="molecule type" value="Genomic_DNA"/>
</dbReference>
<proteinExistence type="inferred from homology"/>
<evidence type="ECO:0000256" key="7">
    <source>
        <dbReference type="ARBA" id="ARBA00023136"/>
    </source>
</evidence>
<gene>
    <name evidence="10" type="primary">ehuC</name>
    <name evidence="10" type="ORF">ACFSJ0_15060</name>
</gene>
<sequence>MTDVITYAPLLLQGLLITLLVTVLGAILTVVTAFTAGLARLSQHWWLRWPAGVFVEVFRGTSLLVQMFWFFFALPFFGFQLAPLTAAVLALGFNEGAYGAEIVRGTISSRAAGQTEACVALGMGRALRMRRVLIPQSIPAMLPPFCNVMVDLLKNTSLVSLVTVADLTFRGQMVRNTTGQTTAVFLTILVLYFVLSTLISQLMKWLERRFALDRTPRSRRDQPGPLVKAGMPV</sequence>
<keyword evidence="11" id="KW-1185">Reference proteome</keyword>
<reference evidence="11" key="1">
    <citation type="journal article" date="2019" name="Int. J. Syst. Evol. Microbiol.">
        <title>The Global Catalogue of Microorganisms (GCM) 10K type strain sequencing project: providing services to taxonomists for standard genome sequencing and annotation.</title>
        <authorList>
            <consortium name="The Broad Institute Genomics Platform"/>
            <consortium name="The Broad Institute Genome Sequencing Center for Infectious Disease"/>
            <person name="Wu L."/>
            <person name="Ma J."/>
        </authorList>
    </citation>
    <scope>NUCLEOTIDE SEQUENCE [LARGE SCALE GENOMIC DNA]</scope>
    <source>
        <strain evidence="11">CGMCC 1.15399</strain>
    </source>
</reference>
<keyword evidence="6 8" id="KW-1133">Transmembrane helix</keyword>
<dbReference type="Proteomes" id="UP001597097">
    <property type="component" value="Unassembled WGS sequence"/>
</dbReference>
<keyword evidence="2 8" id="KW-0813">Transport</keyword>
<comment type="subcellular location">
    <subcellularLocation>
        <location evidence="1 8">Cell membrane</location>
        <topology evidence="1 8">Multi-pass membrane protein</topology>
    </subcellularLocation>
</comment>
<comment type="caution">
    <text evidence="10">The sequence shown here is derived from an EMBL/GenBank/DDBJ whole genome shotgun (WGS) entry which is preliminary data.</text>
</comment>
<evidence type="ECO:0000256" key="4">
    <source>
        <dbReference type="ARBA" id="ARBA00022692"/>
    </source>
</evidence>
<evidence type="ECO:0000259" key="9">
    <source>
        <dbReference type="PROSITE" id="PS50928"/>
    </source>
</evidence>
<evidence type="ECO:0000313" key="11">
    <source>
        <dbReference type="Proteomes" id="UP001597097"/>
    </source>
</evidence>
<name>A0ABW4G781_9ACTN</name>
<organism evidence="10 11">
    <name type="scientific">Nonomuraea guangzhouensis</name>
    <dbReference type="NCBI Taxonomy" id="1291555"/>
    <lineage>
        <taxon>Bacteria</taxon>
        <taxon>Bacillati</taxon>
        <taxon>Actinomycetota</taxon>
        <taxon>Actinomycetes</taxon>
        <taxon>Streptosporangiales</taxon>
        <taxon>Streptosporangiaceae</taxon>
        <taxon>Nonomuraea</taxon>
    </lineage>
</organism>
<dbReference type="Pfam" id="PF00528">
    <property type="entry name" value="BPD_transp_1"/>
    <property type="match status" value="1"/>
</dbReference>
<evidence type="ECO:0000256" key="2">
    <source>
        <dbReference type="ARBA" id="ARBA00022448"/>
    </source>
</evidence>
<evidence type="ECO:0000256" key="3">
    <source>
        <dbReference type="ARBA" id="ARBA00022475"/>
    </source>
</evidence>
<feature type="transmembrane region" description="Helical" evidence="8">
    <location>
        <begin position="183"/>
        <end position="203"/>
    </location>
</feature>
<evidence type="ECO:0000256" key="8">
    <source>
        <dbReference type="RuleBase" id="RU363032"/>
    </source>
</evidence>
<dbReference type="PROSITE" id="PS50928">
    <property type="entry name" value="ABC_TM1"/>
    <property type="match status" value="1"/>
</dbReference>
<keyword evidence="3" id="KW-1003">Cell membrane</keyword>
<keyword evidence="4 8" id="KW-0812">Transmembrane</keyword>
<dbReference type="CDD" id="cd06261">
    <property type="entry name" value="TM_PBP2"/>
    <property type="match status" value="1"/>
</dbReference>
<accession>A0ABW4G781</accession>
<feature type="transmembrane region" description="Helical" evidence="8">
    <location>
        <begin position="68"/>
        <end position="93"/>
    </location>
</feature>
<dbReference type="InterPro" id="IPR043429">
    <property type="entry name" value="ArtM/GltK/GlnP/TcyL/YhdX-like"/>
</dbReference>
<evidence type="ECO:0000256" key="1">
    <source>
        <dbReference type="ARBA" id="ARBA00004651"/>
    </source>
</evidence>
<comment type="similarity">
    <text evidence="8">Belongs to the binding-protein-dependent transport system permease family.</text>
</comment>
<evidence type="ECO:0000256" key="5">
    <source>
        <dbReference type="ARBA" id="ARBA00022970"/>
    </source>
</evidence>
<dbReference type="PANTHER" id="PTHR30614:SF0">
    <property type="entry name" value="L-CYSTINE TRANSPORT SYSTEM PERMEASE PROTEIN TCYL"/>
    <property type="match status" value="1"/>
</dbReference>
<protein>
    <submittedName>
        <fullName evidence="10">Ectoine/hydroxyectoine ABC transporter permease subunit EhuC</fullName>
    </submittedName>
</protein>
<feature type="domain" description="ABC transmembrane type-1" evidence="9">
    <location>
        <begin position="15"/>
        <end position="199"/>
    </location>
</feature>
<dbReference type="InterPro" id="IPR014342">
    <property type="entry name" value="Ectoine_EhuC"/>
</dbReference>
<evidence type="ECO:0000256" key="6">
    <source>
        <dbReference type="ARBA" id="ARBA00022989"/>
    </source>
</evidence>
<dbReference type="InterPro" id="IPR010065">
    <property type="entry name" value="AA_ABC_transptr_permease_3TM"/>
</dbReference>
<keyword evidence="5" id="KW-0029">Amino-acid transport</keyword>
<dbReference type="NCBIfam" id="TIGR03004">
    <property type="entry name" value="ectoine_ehuC"/>
    <property type="match status" value="1"/>
</dbReference>
<dbReference type="RefSeq" id="WP_219533371.1">
    <property type="nucleotide sequence ID" value="NZ_JAHKRM010000017.1"/>
</dbReference>
<dbReference type="NCBIfam" id="TIGR01726">
    <property type="entry name" value="HEQRo_perm_3TM"/>
    <property type="match status" value="1"/>
</dbReference>
<evidence type="ECO:0000313" key="10">
    <source>
        <dbReference type="EMBL" id="MFD1538371.1"/>
    </source>
</evidence>